<feature type="domain" description="UspA" evidence="1">
    <location>
        <begin position="1"/>
        <end position="111"/>
    </location>
</feature>
<protein>
    <submittedName>
        <fullName evidence="2">Nucleotide-binding universal stress protein, UspA family</fullName>
    </submittedName>
</protein>
<dbReference type="InterPro" id="IPR006016">
    <property type="entry name" value="UspA"/>
</dbReference>
<dbReference type="Proteomes" id="UP000199302">
    <property type="component" value="Unassembled WGS sequence"/>
</dbReference>
<proteinExistence type="predicted"/>
<sequence length="151" mass="16621">MRKFLVVLDDSRECLNAIRFAAMRAARTGGGVEVLSIIPPEEFNHWIGVGDIMREEARERIEVHFEVFAKWMRDRQGIEPRLVIREGEPVHEIFAQVNEDPQIGVLVLGAGTGKGGPGPLVTQLVKSAGTLPIPITIVPGDMSKDKLEAIT</sequence>
<dbReference type="Gene3D" id="3.40.50.12370">
    <property type="match status" value="1"/>
</dbReference>
<reference evidence="2 3" key="1">
    <citation type="submission" date="2016-10" db="EMBL/GenBank/DDBJ databases">
        <authorList>
            <person name="de Groot N.N."/>
        </authorList>
    </citation>
    <scope>NUCLEOTIDE SEQUENCE [LARGE SCALE GENOMIC DNA]</scope>
    <source>
        <strain evidence="3">KMM 9023,NRIC 0796,JCM 17311,KCTC 23692</strain>
    </source>
</reference>
<dbReference type="AlphaFoldDB" id="A0A1I6DSG0"/>
<dbReference type="SUPFAM" id="SSF52402">
    <property type="entry name" value="Adenine nucleotide alpha hydrolases-like"/>
    <property type="match status" value="1"/>
</dbReference>
<dbReference type="CDD" id="cd00293">
    <property type="entry name" value="USP-like"/>
    <property type="match status" value="1"/>
</dbReference>
<accession>A0A1I6DSG0</accession>
<gene>
    <name evidence="2" type="ORF">SAMN04515673_10540</name>
</gene>
<dbReference type="Pfam" id="PF00582">
    <property type="entry name" value="Usp"/>
    <property type="match status" value="1"/>
</dbReference>
<dbReference type="STRING" id="871652.SAMN04515673_10540"/>
<dbReference type="RefSeq" id="WP_092079359.1">
    <property type="nucleotide sequence ID" value="NZ_FOYI01000005.1"/>
</dbReference>
<dbReference type="EMBL" id="FOYI01000005">
    <property type="protein sequence ID" value="SFR08307.1"/>
    <property type="molecule type" value="Genomic_DNA"/>
</dbReference>
<name>A0A1I6DSG0_9RHOB</name>
<evidence type="ECO:0000313" key="3">
    <source>
        <dbReference type="Proteomes" id="UP000199302"/>
    </source>
</evidence>
<dbReference type="OrthoDB" id="9813682at2"/>
<keyword evidence="3" id="KW-1185">Reference proteome</keyword>
<evidence type="ECO:0000259" key="1">
    <source>
        <dbReference type="Pfam" id="PF00582"/>
    </source>
</evidence>
<organism evidence="2 3">
    <name type="scientific">Poseidonocella sedimentorum</name>
    <dbReference type="NCBI Taxonomy" id="871652"/>
    <lineage>
        <taxon>Bacteria</taxon>
        <taxon>Pseudomonadati</taxon>
        <taxon>Pseudomonadota</taxon>
        <taxon>Alphaproteobacteria</taxon>
        <taxon>Rhodobacterales</taxon>
        <taxon>Roseobacteraceae</taxon>
        <taxon>Poseidonocella</taxon>
    </lineage>
</organism>
<evidence type="ECO:0000313" key="2">
    <source>
        <dbReference type="EMBL" id="SFR08307.1"/>
    </source>
</evidence>